<evidence type="ECO:0000313" key="1">
    <source>
        <dbReference type="EMBL" id="KJA24142.1"/>
    </source>
</evidence>
<accession>A0A0D2LA91</accession>
<dbReference type="Proteomes" id="UP000054270">
    <property type="component" value="Unassembled WGS sequence"/>
</dbReference>
<dbReference type="SUPFAM" id="SSF54427">
    <property type="entry name" value="NTF2-like"/>
    <property type="match status" value="1"/>
</dbReference>
<dbReference type="AlphaFoldDB" id="A0A0D2LA91"/>
<dbReference type="Gene3D" id="3.10.450.50">
    <property type="match status" value="1"/>
</dbReference>
<protein>
    <recommendedName>
        <fullName evidence="3">SnoaL-like domain-containing protein</fullName>
    </recommendedName>
</protein>
<keyword evidence="2" id="KW-1185">Reference proteome</keyword>
<dbReference type="OMA" id="DLLATHW"/>
<sequence length="174" mass="19451">MSTERKLRECSEAFFDAFAANAPPIKMLHYFSTTSPTFVQHTPVECPHPLTSRVAGINAVRSYFDLLATHWTRSGASIRDELEVDAANRRVIIPASVTWKWRQSGRAWREDFIWTLGFDESYKISSFIVQTMSGGGTCIMRAVDSPEQNTEVMRAVDVDSAAAKVTRICAQASL</sequence>
<proteinExistence type="predicted"/>
<organism evidence="1 2">
    <name type="scientific">Hypholoma sublateritium (strain FD-334 SS-4)</name>
    <dbReference type="NCBI Taxonomy" id="945553"/>
    <lineage>
        <taxon>Eukaryota</taxon>
        <taxon>Fungi</taxon>
        <taxon>Dikarya</taxon>
        <taxon>Basidiomycota</taxon>
        <taxon>Agaricomycotina</taxon>
        <taxon>Agaricomycetes</taxon>
        <taxon>Agaricomycetidae</taxon>
        <taxon>Agaricales</taxon>
        <taxon>Agaricineae</taxon>
        <taxon>Strophariaceae</taxon>
        <taxon>Hypholoma</taxon>
    </lineage>
</organism>
<evidence type="ECO:0008006" key="3">
    <source>
        <dbReference type="Google" id="ProtNLM"/>
    </source>
</evidence>
<dbReference type="EMBL" id="KN817539">
    <property type="protein sequence ID" value="KJA24142.1"/>
    <property type="molecule type" value="Genomic_DNA"/>
</dbReference>
<reference evidence="2" key="1">
    <citation type="submission" date="2014-04" db="EMBL/GenBank/DDBJ databases">
        <title>Evolutionary Origins and Diversification of the Mycorrhizal Mutualists.</title>
        <authorList>
            <consortium name="DOE Joint Genome Institute"/>
            <consortium name="Mycorrhizal Genomics Consortium"/>
            <person name="Kohler A."/>
            <person name="Kuo A."/>
            <person name="Nagy L.G."/>
            <person name="Floudas D."/>
            <person name="Copeland A."/>
            <person name="Barry K.W."/>
            <person name="Cichocki N."/>
            <person name="Veneault-Fourrey C."/>
            <person name="LaButti K."/>
            <person name="Lindquist E.A."/>
            <person name="Lipzen A."/>
            <person name="Lundell T."/>
            <person name="Morin E."/>
            <person name="Murat C."/>
            <person name="Riley R."/>
            <person name="Ohm R."/>
            <person name="Sun H."/>
            <person name="Tunlid A."/>
            <person name="Henrissat B."/>
            <person name="Grigoriev I.V."/>
            <person name="Hibbett D.S."/>
            <person name="Martin F."/>
        </authorList>
    </citation>
    <scope>NUCLEOTIDE SEQUENCE [LARGE SCALE GENOMIC DNA]</scope>
    <source>
        <strain evidence="2">FD-334 SS-4</strain>
    </source>
</reference>
<evidence type="ECO:0000313" key="2">
    <source>
        <dbReference type="Proteomes" id="UP000054270"/>
    </source>
</evidence>
<name>A0A0D2LA91_HYPSF</name>
<dbReference type="OrthoDB" id="3352776at2759"/>
<dbReference type="InterPro" id="IPR032710">
    <property type="entry name" value="NTF2-like_dom_sf"/>
</dbReference>
<gene>
    <name evidence="1" type="ORF">HYPSUDRAFT_555588</name>
</gene>